<name>A0A2T5DF32_ENTMU</name>
<feature type="transmembrane region" description="Helical" evidence="5">
    <location>
        <begin position="115"/>
        <end position="137"/>
    </location>
</feature>
<keyword evidence="3 5" id="KW-1133">Transmembrane helix</keyword>
<evidence type="ECO:0000256" key="4">
    <source>
        <dbReference type="ARBA" id="ARBA00023136"/>
    </source>
</evidence>
<sequence>MLFSVALILLTGLMFNRIFAKLRIPGLIGTIIAGVLLGPSVFNLIDGNILAIADDLMEMALILVLTNAGLSMDIKDLKQIGRPAILMCFVPALFEILAAVIIGPLLLGLTLVESALLGCILAPVAAAVCVPYMIILIKQGYGVEKKIPHIIIAGTSIDDVLVMVLFVTFLKIAQGDKVDIFEFIQIPLSILIGAVVGFLIGLLFVKCTTKLRMQNTSKFIFFLGLSFFLAGAETIVETIPFSGLLALIIMGMVVYSKNNELALVMNHSLDKIWSIVELFLFILVGASIDFSTINLNLILSALGVLFFCTILRYVGILISLQSTDMNPKEKLFCGIGYLPKTTVQAALGAVPLSYGLAGGQTILTVSVISILVFAPLGSFLIEKTYKKLLSKDNVL</sequence>
<comment type="subcellular location">
    <subcellularLocation>
        <location evidence="1">Membrane</location>
        <topology evidence="1">Multi-pass membrane protein</topology>
    </subcellularLocation>
</comment>
<feature type="transmembrane region" description="Helical" evidence="5">
    <location>
        <begin position="30"/>
        <end position="53"/>
    </location>
</feature>
<feature type="transmembrane region" description="Helical" evidence="5">
    <location>
        <begin position="361"/>
        <end position="381"/>
    </location>
</feature>
<dbReference type="EMBL" id="PYGR01000007">
    <property type="protein sequence ID" value="PTO36727.1"/>
    <property type="molecule type" value="Genomic_DNA"/>
</dbReference>
<dbReference type="GO" id="GO:1902600">
    <property type="term" value="P:proton transmembrane transport"/>
    <property type="evidence" value="ECO:0007669"/>
    <property type="project" value="InterPro"/>
</dbReference>
<dbReference type="InterPro" id="IPR006153">
    <property type="entry name" value="Cation/H_exchanger_TM"/>
</dbReference>
<evidence type="ECO:0000313" key="8">
    <source>
        <dbReference type="Proteomes" id="UP000244022"/>
    </source>
</evidence>
<organism evidence="7 8">
    <name type="scientific">Enterococcus mundtii</name>
    <dbReference type="NCBI Taxonomy" id="53346"/>
    <lineage>
        <taxon>Bacteria</taxon>
        <taxon>Bacillati</taxon>
        <taxon>Bacillota</taxon>
        <taxon>Bacilli</taxon>
        <taxon>Lactobacillales</taxon>
        <taxon>Enterococcaceae</taxon>
        <taxon>Enterococcus</taxon>
    </lineage>
</organism>
<evidence type="ECO:0000259" key="6">
    <source>
        <dbReference type="Pfam" id="PF00999"/>
    </source>
</evidence>
<protein>
    <submittedName>
        <fullName evidence="7">Potassium transporter</fullName>
    </submittedName>
</protein>
<proteinExistence type="predicted"/>
<dbReference type="InterPro" id="IPR038770">
    <property type="entry name" value="Na+/solute_symporter_sf"/>
</dbReference>
<evidence type="ECO:0000256" key="3">
    <source>
        <dbReference type="ARBA" id="ARBA00022989"/>
    </source>
</evidence>
<accession>A0A2T5DF32</accession>
<dbReference type="Gene3D" id="1.20.1530.20">
    <property type="match status" value="1"/>
</dbReference>
<evidence type="ECO:0000313" key="7">
    <source>
        <dbReference type="EMBL" id="PTO36727.1"/>
    </source>
</evidence>
<dbReference type="PANTHER" id="PTHR31102">
    <property type="match status" value="1"/>
</dbReference>
<comment type="caution">
    <text evidence="7">The sequence shown here is derived from an EMBL/GenBank/DDBJ whole genome shotgun (WGS) entry which is preliminary data.</text>
</comment>
<dbReference type="GO" id="GO:0015297">
    <property type="term" value="F:antiporter activity"/>
    <property type="evidence" value="ECO:0007669"/>
    <property type="project" value="InterPro"/>
</dbReference>
<feature type="transmembrane region" description="Helical" evidence="5">
    <location>
        <begin position="84"/>
        <end position="109"/>
    </location>
</feature>
<keyword evidence="2 5" id="KW-0812">Transmembrane</keyword>
<dbReference type="PANTHER" id="PTHR31102:SF1">
    <property type="entry name" value="CATION_H+ EXCHANGER DOMAIN-CONTAINING PROTEIN"/>
    <property type="match status" value="1"/>
</dbReference>
<feature type="transmembrane region" description="Helical" evidence="5">
    <location>
        <begin position="297"/>
        <end position="320"/>
    </location>
</feature>
<dbReference type="Proteomes" id="UP000244022">
    <property type="component" value="Unassembled WGS sequence"/>
</dbReference>
<gene>
    <name evidence="7" type="ORF">C6N14_03100</name>
</gene>
<evidence type="ECO:0000256" key="5">
    <source>
        <dbReference type="SAM" id="Phobius"/>
    </source>
</evidence>
<feature type="transmembrane region" description="Helical" evidence="5">
    <location>
        <begin position="184"/>
        <end position="207"/>
    </location>
</feature>
<keyword evidence="4 5" id="KW-0472">Membrane</keyword>
<reference evidence="7 8" key="1">
    <citation type="submission" date="2018-03" db="EMBL/GenBank/DDBJ databases">
        <title>Draft genome sequences of four Enterococcus mundtii strains isolated from beef slaughterhouses in Kenya.</title>
        <authorList>
            <person name="Wambui J."/>
            <person name="Stevens M."/>
            <person name="Njage P."/>
            <person name="Stephan R."/>
            <person name="Tasara T."/>
        </authorList>
    </citation>
    <scope>NUCLEOTIDE SEQUENCE [LARGE SCALE GENOMIC DNA]</scope>
    <source>
        <strain evidence="7 8">H18-EM</strain>
    </source>
</reference>
<dbReference type="Pfam" id="PF00999">
    <property type="entry name" value="Na_H_Exchanger"/>
    <property type="match status" value="1"/>
</dbReference>
<feature type="transmembrane region" description="Helical" evidence="5">
    <location>
        <begin position="219"/>
        <end position="252"/>
    </location>
</feature>
<dbReference type="RefSeq" id="WP_108145523.1">
    <property type="nucleotide sequence ID" value="NZ_PYGR01000007.1"/>
</dbReference>
<dbReference type="GO" id="GO:0016020">
    <property type="term" value="C:membrane"/>
    <property type="evidence" value="ECO:0007669"/>
    <property type="project" value="UniProtKB-SubCell"/>
</dbReference>
<feature type="transmembrane region" description="Helical" evidence="5">
    <location>
        <begin position="149"/>
        <end position="172"/>
    </location>
</feature>
<dbReference type="AlphaFoldDB" id="A0A2T5DF32"/>
<evidence type="ECO:0000256" key="1">
    <source>
        <dbReference type="ARBA" id="ARBA00004141"/>
    </source>
</evidence>
<dbReference type="InterPro" id="IPR051843">
    <property type="entry name" value="CPA1_transporter"/>
</dbReference>
<feature type="domain" description="Cation/H+ exchanger transmembrane" evidence="6">
    <location>
        <begin position="7"/>
        <end position="375"/>
    </location>
</feature>
<evidence type="ECO:0000256" key="2">
    <source>
        <dbReference type="ARBA" id="ARBA00022692"/>
    </source>
</evidence>
<feature type="transmembrane region" description="Helical" evidence="5">
    <location>
        <begin position="272"/>
        <end position="290"/>
    </location>
</feature>